<accession>A0A5C5W6K2</accession>
<reference evidence="2 3" key="1">
    <citation type="submission" date="2019-02" db="EMBL/GenBank/DDBJ databases">
        <title>Deep-cultivation of Planctomycetes and their phenomic and genomic characterization uncovers novel biology.</title>
        <authorList>
            <person name="Wiegand S."/>
            <person name="Jogler M."/>
            <person name="Boedeker C."/>
            <person name="Pinto D."/>
            <person name="Vollmers J."/>
            <person name="Rivas-Marin E."/>
            <person name="Kohn T."/>
            <person name="Peeters S.H."/>
            <person name="Heuer A."/>
            <person name="Rast P."/>
            <person name="Oberbeckmann S."/>
            <person name="Bunk B."/>
            <person name="Jeske O."/>
            <person name="Meyerdierks A."/>
            <person name="Storesund J.E."/>
            <person name="Kallscheuer N."/>
            <person name="Luecker S."/>
            <person name="Lage O.M."/>
            <person name="Pohl T."/>
            <person name="Merkel B.J."/>
            <person name="Hornburger P."/>
            <person name="Mueller R.-W."/>
            <person name="Bruemmer F."/>
            <person name="Labrenz M."/>
            <person name="Spormann A.M."/>
            <person name="Op Den Camp H."/>
            <person name="Overmann J."/>
            <person name="Amann R."/>
            <person name="Jetten M.S.M."/>
            <person name="Mascher T."/>
            <person name="Medema M.H."/>
            <person name="Devos D.P."/>
            <person name="Kaster A.-K."/>
            <person name="Ovreas L."/>
            <person name="Rohde M."/>
            <person name="Galperin M.Y."/>
            <person name="Jogler C."/>
        </authorList>
    </citation>
    <scope>NUCLEOTIDE SEQUENCE [LARGE SCALE GENOMIC DNA]</scope>
    <source>
        <strain evidence="2 3">Pla111</strain>
    </source>
</reference>
<dbReference type="OrthoDB" id="290793at2"/>
<comment type="caution">
    <text evidence="2">The sequence shown here is derived from an EMBL/GenBank/DDBJ whole genome shotgun (WGS) entry which is preliminary data.</text>
</comment>
<proteinExistence type="predicted"/>
<dbReference type="EMBL" id="SJPH01000003">
    <property type="protein sequence ID" value="TWT46548.1"/>
    <property type="molecule type" value="Genomic_DNA"/>
</dbReference>
<keyword evidence="3" id="KW-1185">Reference proteome</keyword>
<evidence type="ECO:0000256" key="1">
    <source>
        <dbReference type="SAM" id="SignalP"/>
    </source>
</evidence>
<keyword evidence="1" id="KW-0732">Signal</keyword>
<dbReference type="AlphaFoldDB" id="A0A5C5W6K2"/>
<organism evidence="2 3">
    <name type="scientific">Botrimarina hoheduenensis</name>
    <dbReference type="NCBI Taxonomy" id="2528000"/>
    <lineage>
        <taxon>Bacteria</taxon>
        <taxon>Pseudomonadati</taxon>
        <taxon>Planctomycetota</taxon>
        <taxon>Planctomycetia</taxon>
        <taxon>Pirellulales</taxon>
        <taxon>Lacipirellulaceae</taxon>
        <taxon>Botrimarina</taxon>
    </lineage>
</organism>
<dbReference type="RefSeq" id="WP_146573152.1">
    <property type="nucleotide sequence ID" value="NZ_SJPH01000003.1"/>
</dbReference>
<protein>
    <recommendedName>
        <fullName evidence="4">Flagellar protein FliL</fullName>
    </recommendedName>
</protein>
<evidence type="ECO:0008006" key="4">
    <source>
        <dbReference type="Google" id="ProtNLM"/>
    </source>
</evidence>
<name>A0A5C5W6K2_9BACT</name>
<sequence precursor="true">MKAAINSSVASTPRHQPACWLIKLVVSAWLLVGTSAATANPDGTANGTVDAEAPQAGVYGVELGDFYYRDVRPVEGAKIRLSFVLHISVAKEHEPLMKQLLDSRLNRLRSAALIGVRLCLVRDFQEPELLMLRNRMEAQLRRIEPRLPECELLISDYAYMSE</sequence>
<dbReference type="Proteomes" id="UP000318995">
    <property type="component" value="Unassembled WGS sequence"/>
</dbReference>
<evidence type="ECO:0000313" key="2">
    <source>
        <dbReference type="EMBL" id="TWT46548.1"/>
    </source>
</evidence>
<feature type="chain" id="PRO_5023134471" description="Flagellar protein FliL" evidence="1">
    <location>
        <begin position="40"/>
        <end position="162"/>
    </location>
</feature>
<evidence type="ECO:0000313" key="3">
    <source>
        <dbReference type="Proteomes" id="UP000318995"/>
    </source>
</evidence>
<feature type="signal peptide" evidence="1">
    <location>
        <begin position="1"/>
        <end position="39"/>
    </location>
</feature>
<gene>
    <name evidence="2" type="ORF">Pla111_16440</name>
</gene>